<evidence type="ECO:0000313" key="2">
    <source>
        <dbReference type="Proteomes" id="UP001589702"/>
    </source>
</evidence>
<comment type="caution">
    <text evidence="1">The sequence shown here is derived from an EMBL/GenBank/DDBJ whole genome shotgun (WGS) entry which is preliminary data.</text>
</comment>
<dbReference type="EMBL" id="JBHMBC010000039">
    <property type="protein sequence ID" value="MFB9821861.1"/>
    <property type="molecule type" value="Genomic_DNA"/>
</dbReference>
<dbReference type="Pfam" id="PF10012">
    <property type="entry name" value="DUF2255"/>
    <property type="match status" value="1"/>
</dbReference>
<dbReference type="InterPro" id="IPR016888">
    <property type="entry name" value="UCP028498"/>
</dbReference>
<protein>
    <submittedName>
        <fullName evidence="1">DUF2255 family protein</fullName>
    </submittedName>
</protein>
<keyword evidence="2" id="KW-1185">Reference proteome</keyword>
<reference evidence="1 2" key="1">
    <citation type="submission" date="2024-09" db="EMBL/GenBank/DDBJ databases">
        <authorList>
            <person name="Sun Q."/>
            <person name="Mori K."/>
        </authorList>
    </citation>
    <scope>NUCLEOTIDE SEQUENCE [LARGE SCALE GENOMIC DNA]</scope>
    <source>
        <strain evidence="1 2">JCM 1334</strain>
    </source>
</reference>
<dbReference type="Proteomes" id="UP001589702">
    <property type="component" value="Unassembled WGS sequence"/>
</dbReference>
<sequence>MDPAAAVIDDDVYVRAYNGTVSGWHSSPMTQRAGRICAGCIPGSPYLPPIISTRTPGHRARRPEVAFPTSGRAGQSGVENEVAQLPWVSFSSNDPHS</sequence>
<name>A0ABV5Y4D5_ARTRM</name>
<organism evidence="1 2">
    <name type="scientific">Arthrobacter ramosus</name>
    <dbReference type="NCBI Taxonomy" id="1672"/>
    <lineage>
        <taxon>Bacteria</taxon>
        <taxon>Bacillati</taxon>
        <taxon>Actinomycetota</taxon>
        <taxon>Actinomycetes</taxon>
        <taxon>Micrococcales</taxon>
        <taxon>Micrococcaceae</taxon>
        <taxon>Arthrobacter</taxon>
    </lineage>
</organism>
<accession>A0ABV5Y4D5</accession>
<gene>
    <name evidence="1" type="ORF">ACFFP1_20495</name>
</gene>
<dbReference type="RefSeq" id="WP_376940693.1">
    <property type="nucleotide sequence ID" value="NZ_BAAAWN010000001.1"/>
</dbReference>
<proteinExistence type="predicted"/>
<evidence type="ECO:0000313" key="1">
    <source>
        <dbReference type="EMBL" id="MFB9821861.1"/>
    </source>
</evidence>